<sequence>MFVFVIGAKDARAQYPLPNQYGYYVANPNSSITCNTLGNSCFTSLVTSTTSNYCSNFLNTFKNKYITKKSTSLFSIQTDNGAFCPLVTCNNSQSPSNIQGGQAYYMEFSNNNMLYNNGTGTFSTTSGITFNQSSLAAFTSLNAQSTYIDNSIIYKSYNARAISCGPHLTLNRNNELNNTFKIFEVYSSFLNQGGTQYYNHGANFKKTCTYIVTDPNNWTTYQSNDFDYINSTPTNPNYKATRYAEILGGNTFGGTFMPSFFINSAPDTNIWNSRIGNVELYHRVYGSSGTFTYNFIGKSGMAWSSMVAS</sequence>
<protein>
    <submittedName>
        <fullName evidence="1">Uncharacterized protein</fullName>
    </submittedName>
</protein>
<comment type="caution">
    <text evidence="1">The sequence shown here is derived from an EMBL/GenBank/DDBJ whole genome shotgun (WGS) entry which is preliminary data.</text>
</comment>
<proteinExistence type="predicted"/>
<feature type="non-terminal residue" evidence="1">
    <location>
        <position position="309"/>
    </location>
</feature>
<dbReference type="Proteomes" id="UP000293045">
    <property type="component" value="Unassembled WGS sequence"/>
</dbReference>
<evidence type="ECO:0000313" key="2">
    <source>
        <dbReference type="Proteomes" id="UP000293045"/>
    </source>
</evidence>
<dbReference type="VEuPathDB" id="MicrosporidiaDB:CWI39_3750p0010"/>
<dbReference type="EMBL" id="PIXR01003750">
    <property type="protein sequence ID" value="TBT96511.1"/>
    <property type="molecule type" value="Genomic_DNA"/>
</dbReference>
<evidence type="ECO:0000313" key="1">
    <source>
        <dbReference type="EMBL" id="TBT96511.1"/>
    </source>
</evidence>
<dbReference type="AlphaFoldDB" id="A0A4V2JTJ1"/>
<gene>
    <name evidence="1" type="ORF">CWI39_3750p0010</name>
</gene>
<reference evidence="1 2" key="1">
    <citation type="submission" date="2017-12" db="EMBL/GenBank/DDBJ databases">
        <authorList>
            <person name="Pombert J.-F."/>
            <person name="Haag K.L."/>
            <person name="Ebert D."/>
        </authorList>
    </citation>
    <scope>NUCLEOTIDE SEQUENCE [LARGE SCALE GENOMIC DNA]</scope>
    <source>
        <strain evidence="1">IL-BN-2</strain>
    </source>
</reference>
<name>A0A4V2JTJ1_9MICR</name>
<accession>A0A4V2JTJ1</accession>
<organism evidence="1 2">
    <name type="scientific">Hamiltosporidium magnivora</name>
    <dbReference type="NCBI Taxonomy" id="148818"/>
    <lineage>
        <taxon>Eukaryota</taxon>
        <taxon>Fungi</taxon>
        <taxon>Fungi incertae sedis</taxon>
        <taxon>Microsporidia</taxon>
        <taxon>Dubosqiidae</taxon>
        <taxon>Hamiltosporidium</taxon>
    </lineage>
</organism>